<proteinExistence type="predicted"/>
<dbReference type="AlphaFoldDB" id="A0A401RKU0"/>
<keyword evidence="2" id="KW-1185">Reference proteome</keyword>
<dbReference type="EMBL" id="BEZZ01003043">
    <property type="protein sequence ID" value="GCC18730.1"/>
    <property type="molecule type" value="Genomic_DNA"/>
</dbReference>
<sequence>NLFPHLAASRNNSRYSHKQLETWNLGGDSVTLE</sequence>
<accession>A0A401RKU0</accession>
<protein>
    <submittedName>
        <fullName evidence="1">Uncharacterized protein</fullName>
    </submittedName>
</protein>
<gene>
    <name evidence="1" type="ORF">chiPu_0020874</name>
</gene>
<name>A0A401RKU0_CHIPU</name>
<dbReference type="Proteomes" id="UP000287033">
    <property type="component" value="Unassembled WGS sequence"/>
</dbReference>
<comment type="caution">
    <text evidence="1">The sequence shown here is derived from an EMBL/GenBank/DDBJ whole genome shotgun (WGS) entry which is preliminary data.</text>
</comment>
<organism evidence="1 2">
    <name type="scientific">Chiloscyllium punctatum</name>
    <name type="common">Brownbanded bambooshark</name>
    <name type="synonym">Hemiscyllium punctatum</name>
    <dbReference type="NCBI Taxonomy" id="137246"/>
    <lineage>
        <taxon>Eukaryota</taxon>
        <taxon>Metazoa</taxon>
        <taxon>Chordata</taxon>
        <taxon>Craniata</taxon>
        <taxon>Vertebrata</taxon>
        <taxon>Chondrichthyes</taxon>
        <taxon>Elasmobranchii</taxon>
        <taxon>Galeomorphii</taxon>
        <taxon>Galeoidea</taxon>
        <taxon>Orectolobiformes</taxon>
        <taxon>Hemiscylliidae</taxon>
        <taxon>Chiloscyllium</taxon>
    </lineage>
</organism>
<reference evidence="1 2" key="1">
    <citation type="journal article" date="2018" name="Nat. Ecol. Evol.">
        <title>Shark genomes provide insights into elasmobranch evolution and the origin of vertebrates.</title>
        <authorList>
            <person name="Hara Y"/>
            <person name="Yamaguchi K"/>
            <person name="Onimaru K"/>
            <person name="Kadota M"/>
            <person name="Koyanagi M"/>
            <person name="Keeley SD"/>
            <person name="Tatsumi K"/>
            <person name="Tanaka K"/>
            <person name="Motone F"/>
            <person name="Kageyama Y"/>
            <person name="Nozu R"/>
            <person name="Adachi N"/>
            <person name="Nishimura O"/>
            <person name="Nakagawa R"/>
            <person name="Tanegashima C"/>
            <person name="Kiyatake I"/>
            <person name="Matsumoto R"/>
            <person name="Murakumo K"/>
            <person name="Nishida K"/>
            <person name="Terakita A"/>
            <person name="Kuratani S"/>
            <person name="Sato K"/>
            <person name="Hyodo S Kuraku.S."/>
        </authorList>
    </citation>
    <scope>NUCLEOTIDE SEQUENCE [LARGE SCALE GENOMIC DNA]</scope>
</reference>
<feature type="non-terminal residue" evidence="1">
    <location>
        <position position="1"/>
    </location>
</feature>
<evidence type="ECO:0000313" key="2">
    <source>
        <dbReference type="Proteomes" id="UP000287033"/>
    </source>
</evidence>
<evidence type="ECO:0000313" key="1">
    <source>
        <dbReference type="EMBL" id="GCC18730.1"/>
    </source>
</evidence>